<name>A0A270NL16_STEMA</name>
<dbReference type="EMBL" id="NJGC01000005">
    <property type="protein sequence ID" value="PAM72783.1"/>
    <property type="molecule type" value="Genomic_DNA"/>
</dbReference>
<gene>
    <name evidence="2" type="ORF">CEK00_05745</name>
</gene>
<evidence type="ECO:0000313" key="3">
    <source>
        <dbReference type="Proteomes" id="UP000216433"/>
    </source>
</evidence>
<dbReference type="AlphaFoldDB" id="A0A270NL16"/>
<dbReference type="Proteomes" id="UP000216433">
    <property type="component" value="Unassembled WGS sequence"/>
</dbReference>
<evidence type="ECO:0000313" key="2">
    <source>
        <dbReference type="EMBL" id="PAM72783.1"/>
    </source>
</evidence>
<evidence type="ECO:0000256" key="1">
    <source>
        <dbReference type="SAM" id="MobiDB-lite"/>
    </source>
</evidence>
<reference evidence="2 3" key="1">
    <citation type="submission" date="2017-06" db="EMBL/GenBank/DDBJ databases">
        <title>Genome sequencing and assembly of Stenotrophomonas maltophilia DF07.</title>
        <authorList>
            <person name="Iyer R."/>
        </authorList>
    </citation>
    <scope>NUCLEOTIDE SEQUENCE [LARGE SCALE GENOMIC DNA]</scope>
    <source>
        <strain evidence="2 3">DF07</strain>
    </source>
</reference>
<accession>A0A270NL16</accession>
<proteinExistence type="predicted"/>
<protein>
    <submittedName>
        <fullName evidence="2">Uncharacterized protein</fullName>
    </submittedName>
</protein>
<feature type="region of interest" description="Disordered" evidence="1">
    <location>
        <begin position="80"/>
        <end position="102"/>
    </location>
</feature>
<feature type="region of interest" description="Disordered" evidence="1">
    <location>
        <begin position="23"/>
        <end position="59"/>
    </location>
</feature>
<sequence>MSTKVDPHQEQFMPFRQIAGNCRRRGGSGCRGVRGMDAAAKPPWKGLRRPLQPDPPRHPTECKLLLRPLLLRLPASGRHYRRVPGATRPQTPSLKAAAGSSA</sequence>
<comment type="caution">
    <text evidence="2">The sequence shown here is derived from an EMBL/GenBank/DDBJ whole genome shotgun (WGS) entry which is preliminary data.</text>
</comment>
<organism evidence="2 3">
    <name type="scientific">Stenotrophomonas maltophilia</name>
    <name type="common">Pseudomonas maltophilia</name>
    <name type="synonym">Xanthomonas maltophilia</name>
    <dbReference type="NCBI Taxonomy" id="40324"/>
    <lineage>
        <taxon>Bacteria</taxon>
        <taxon>Pseudomonadati</taxon>
        <taxon>Pseudomonadota</taxon>
        <taxon>Gammaproteobacteria</taxon>
        <taxon>Lysobacterales</taxon>
        <taxon>Lysobacteraceae</taxon>
        <taxon>Stenotrophomonas</taxon>
        <taxon>Stenotrophomonas maltophilia group</taxon>
    </lineage>
</organism>